<feature type="region of interest" description="Disordered" evidence="1">
    <location>
        <begin position="173"/>
        <end position="219"/>
    </location>
</feature>
<organism evidence="2 3">
    <name type="scientific">Solanum commersonii</name>
    <name type="common">Commerson's wild potato</name>
    <name type="synonym">Commerson's nightshade</name>
    <dbReference type="NCBI Taxonomy" id="4109"/>
    <lineage>
        <taxon>Eukaryota</taxon>
        <taxon>Viridiplantae</taxon>
        <taxon>Streptophyta</taxon>
        <taxon>Embryophyta</taxon>
        <taxon>Tracheophyta</taxon>
        <taxon>Spermatophyta</taxon>
        <taxon>Magnoliopsida</taxon>
        <taxon>eudicotyledons</taxon>
        <taxon>Gunneridae</taxon>
        <taxon>Pentapetalae</taxon>
        <taxon>asterids</taxon>
        <taxon>lamiids</taxon>
        <taxon>Solanales</taxon>
        <taxon>Solanaceae</taxon>
        <taxon>Solanoideae</taxon>
        <taxon>Solaneae</taxon>
        <taxon>Solanum</taxon>
    </lineage>
</organism>
<comment type="caution">
    <text evidence="2">The sequence shown here is derived from an EMBL/GenBank/DDBJ whole genome shotgun (WGS) entry which is preliminary data.</text>
</comment>
<evidence type="ECO:0000313" key="2">
    <source>
        <dbReference type="EMBL" id="KAG5621540.1"/>
    </source>
</evidence>
<dbReference type="Proteomes" id="UP000824120">
    <property type="component" value="Chromosome 2"/>
</dbReference>
<dbReference type="AlphaFoldDB" id="A0A9J6AB51"/>
<feature type="compositionally biased region" description="Polar residues" evidence="1">
    <location>
        <begin position="177"/>
        <end position="193"/>
    </location>
</feature>
<dbReference type="EMBL" id="JACXVP010000002">
    <property type="protein sequence ID" value="KAG5621540.1"/>
    <property type="molecule type" value="Genomic_DNA"/>
</dbReference>
<gene>
    <name evidence="2" type="ORF">H5410_006758</name>
</gene>
<evidence type="ECO:0000313" key="3">
    <source>
        <dbReference type="Proteomes" id="UP000824120"/>
    </source>
</evidence>
<reference evidence="2 3" key="1">
    <citation type="submission" date="2020-09" db="EMBL/GenBank/DDBJ databases">
        <title>De no assembly of potato wild relative species, Solanum commersonii.</title>
        <authorList>
            <person name="Cho K."/>
        </authorList>
    </citation>
    <scope>NUCLEOTIDE SEQUENCE [LARGE SCALE GENOMIC DNA]</scope>
    <source>
        <strain evidence="2">LZ3.2</strain>
        <tissue evidence="2">Leaf</tissue>
    </source>
</reference>
<proteinExistence type="predicted"/>
<name>A0A9J6AB51_SOLCO</name>
<keyword evidence="3" id="KW-1185">Reference proteome</keyword>
<evidence type="ECO:0000256" key="1">
    <source>
        <dbReference type="SAM" id="MobiDB-lite"/>
    </source>
</evidence>
<protein>
    <submittedName>
        <fullName evidence="2">Uncharacterized protein</fullName>
    </submittedName>
</protein>
<sequence>MKDAHPIFSTFKSEETCIERYLYLSSIYLEVKNVHPIYSTFKSEKTWVERYLHISLIYSEVKDVHPIYSTFKSEETCVERYLHLSRIYSEVKDVHPICSAFKSEETCNVFGRHHPESSEAPAKQQTPTPIFSFPFAISSKLLCKSKPTATKQQHNSKPNTPISFFSIFSAKPRRNTTHQIKQQPKTHTQNRPPNHQKHNQKAVENNHQTTPNPPKTPRVHHFQNPLFFSIFRQPNNPDQPLQPDLTTPSFLSPYQLTTPTLASYELHRRSNTEAKQHQFPSPLFFHDFFLYFASIPLSGVALSPVT</sequence>
<accession>A0A9J6AB51</accession>